<reference evidence="1" key="1">
    <citation type="submission" date="2023-03" db="EMBL/GenBank/DDBJ databases">
        <title>Massive genome expansion in bonnet fungi (Mycena s.s.) driven by repeated elements and novel gene families across ecological guilds.</title>
        <authorList>
            <consortium name="Lawrence Berkeley National Laboratory"/>
            <person name="Harder C.B."/>
            <person name="Miyauchi S."/>
            <person name="Viragh M."/>
            <person name="Kuo A."/>
            <person name="Thoen E."/>
            <person name="Andreopoulos B."/>
            <person name="Lu D."/>
            <person name="Skrede I."/>
            <person name="Drula E."/>
            <person name="Henrissat B."/>
            <person name="Morin E."/>
            <person name="Kohler A."/>
            <person name="Barry K."/>
            <person name="LaButti K."/>
            <person name="Morin E."/>
            <person name="Salamov A."/>
            <person name="Lipzen A."/>
            <person name="Mereny Z."/>
            <person name="Hegedus B."/>
            <person name="Baldrian P."/>
            <person name="Stursova M."/>
            <person name="Weitz H."/>
            <person name="Taylor A."/>
            <person name="Grigoriev I.V."/>
            <person name="Nagy L.G."/>
            <person name="Martin F."/>
            <person name="Kauserud H."/>
        </authorList>
    </citation>
    <scope>NUCLEOTIDE SEQUENCE</scope>
    <source>
        <strain evidence="1">CBHHK002</strain>
    </source>
</reference>
<dbReference type="EMBL" id="JARIHO010000021">
    <property type="protein sequence ID" value="KAJ7346189.1"/>
    <property type="molecule type" value="Genomic_DNA"/>
</dbReference>
<protein>
    <submittedName>
        <fullName evidence="1">Uncharacterized protein</fullName>
    </submittedName>
</protein>
<proteinExistence type="predicted"/>
<accession>A0AAD6ZYS3</accession>
<name>A0AAD6ZYS3_9AGAR</name>
<organism evidence="1 2">
    <name type="scientific">Mycena albidolilacea</name>
    <dbReference type="NCBI Taxonomy" id="1033008"/>
    <lineage>
        <taxon>Eukaryota</taxon>
        <taxon>Fungi</taxon>
        <taxon>Dikarya</taxon>
        <taxon>Basidiomycota</taxon>
        <taxon>Agaricomycotina</taxon>
        <taxon>Agaricomycetes</taxon>
        <taxon>Agaricomycetidae</taxon>
        <taxon>Agaricales</taxon>
        <taxon>Marasmiineae</taxon>
        <taxon>Mycenaceae</taxon>
        <taxon>Mycena</taxon>
    </lineage>
</organism>
<evidence type="ECO:0000313" key="2">
    <source>
        <dbReference type="Proteomes" id="UP001218218"/>
    </source>
</evidence>
<dbReference type="Proteomes" id="UP001218218">
    <property type="component" value="Unassembled WGS sequence"/>
</dbReference>
<comment type="caution">
    <text evidence="1">The sequence shown here is derived from an EMBL/GenBank/DDBJ whole genome shotgun (WGS) entry which is preliminary data.</text>
</comment>
<gene>
    <name evidence="1" type="ORF">DFH08DRAFT_870708</name>
</gene>
<dbReference type="AlphaFoldDB" id="A0AAD6ZYS3"/>
<keyword evidence="2" id="KW-1185">Reference proteome</keyword>
<evidence type="ECO:0000313" key="1">
    <source>
        <dbReference type="EMBL" id="KAJ7346189.1"/>
    </source>
</evidence>
<sequence length="134" mass="14093">MRTVVKGRVAKKGSPVGLNVHKTLLADLVRVQISVSPSCTSIKEVGLMVAVTVSRTSSARAYVIVVPAMPLPMMPALKMAFSGPRPRGTATVKICVATACVVVAAGLPTARRAREVTTKTLENILKVTAEGRNL</sequence>